<proteinExistence type="predicted"/>
<evidence type="ECO:0000256" key="5">
    <source>
        <dbReference type="SAM" id="MobiDB-lite"/>
    </source>
</evidence>
<keyword evidence="2 4" id="KW-0479">Metal-binding</keyword>
<dbReference type="SUPFAM" id="SSF63829">
    <property type="entry name" value="Calcium-dependent phosphotriesterase"/>
    <property type="match status" value="1"/>
</dbReference>
<dbReference type="Gene3D" id="1.10.760.10">
    <property type="entry name" value="Cytochrome c-like domain"/>
    <property type="match status" value="1"/>
</dbReference>
<dbReference type="Gene3D" id="2.120.10.30">
    <property type="entry name" value="TolB, C-terminal domain"/>
    <property type="match status" value="1"/>
</dbReference>
<evidence type="ECO:0000259" key="6">
    <source>
        <dbReference type="PROSITE" id="PS51007"/>
    </source>
</evidence>
<dbReference type="Proteomes" id="UP000005824">
    <property type="component" value="Unassembled WGS sequence"/>
</dbReference>
<dbReference type="PROSITE" id="PS51007">
    <property type="entry name" value="CYTC"/>
    <property type="match status" value="1"/>
</dbReference>
<dbReference type="Pfam" id="PF20601">
    <property type="entry name" value="DUF6797"/>
    <property type="match status" value="1"/>
</dbReference>
<dbReference type="GO" id="GO:0009055">
    <property type="term" value="F:electron transfer activity"/>
    <property type="evidence" value="ECO:0007669"/>
    <property type="project" value="InterPro"/>
</dbReference>
<dbReference type="InterPro" id="IPR036909">
    <property type="entry name" value="Cyt_c-like_dom_sf"/>
</dbReference>
<dbReference type="Pfam" id="PF23500">
    <property type="entry name" value="DUF7133"/>
    <property type="match status" value="1"/>
</dbReference>
<reference evidence="7 8" key="1">
    <citation type="journal article" date="2011" name="J. Bacteriol.">
        <title>Genome sequence of Chthoniobacter flavus Ellin428, an aerobic heterotrophic soil bacterium.</title>
        <authorList>
            <person name="Kant R."/>
            <person name="van Passel M.W."/>
            <person name="Palva A."/>
            <person name="Lucas S."/>
            <person name="Lapidus A."/>
            <person name="Glavina Del Rio T."/>
            <person name="Dalin E."/>
            <person name="Tice H."/>
            <person name="Bruce D."/>
            <person name="Goodwin L."/>
            <person name="Pitluck S."/>
            <person name="Larimer F.W."/>
            <person name="Land M.L."/>
            <person name="Hauser L."/>
            <person name="Sangwan P."/>
            <person name="de Vos W.M."/>
            <person name="Janssen P.H."/>
            <person name="Smidt H."/>
        </authorList>
    </citation>
    <scope>NUCLEOTIDE SEQUENCE [LARGE SCALE GENOMIC DNA]</scope>
    <source>
        <strain evidence="7 8">Ellin428</strain>
    </source>
</reference>
<evidence type="ECO:0000256" key="2">
    <source>
        <dbReference type="ARBA" id="ARBA00022723"/>
    </source>
</evidence>
<dbReference type="InterPro" id="IPR011042">
    <property type="entry name" value="6-blade_b-propeller_TolB-like"/>
</dbReference>
<protein>
    <submittedName>
        <fullName evidence="7">Cytochrome c class I</fullName>
    </submittedName>
</protein>
<keyword evidence="3 4" id="KW-0408">Iron</keyword>
<gene>
    <name evidence="7" type="ORF">CfE428DRAFT_6532</name>
</gene>
<dbReference type="EMBL" id="ABVL01000046">
    <property type="protein sequence ID" value="EDY15921.1"/>
    <property type="molecule type" value="Genomic_DNA"/>
</dbReference>
<dbReference type="eggNOG" id="COG2010">
    <property type="taxonomic scope" value="Bacteria"/>
</dbReference>
<accession>B4DC91</accession>
<comment type="caution">
    <text evidence="7">The sequence shown here is derived from an EMBL/GenBank/DDBJ whole genome shotgun (WGS) entry which is preliminary data.</text>
</comment>
<dbReference type="SUPFAM" id="SSF46626">
    <property type="entry name" value="Cytochrome c"/>
    <property type="match status" value="1"/>
</dbReference>
<dbReference type="AlphaFoldDB" id="B4DC91"/>
<dbReference type="InterPro" id="IPR009056">
    <property type="entry name" value="Cyt_c-like_dom"/>
</dbReference>
<dbReference type="GO" id="GO:0046872">
    <property type="term" value="F:metal ion binding"/>
    <property type="evidence" value="ECO:0007669"/>
    <property type="project" value="UniProtKB-KW"/>
</dbReference>
<evidence type="ECO:0000256" key="1">
    <source>
        <dbReference type="ARBA" id="ARBA00022617"/>
    </source>
</evidence>
<dbReference type="InterPro" id="IPR055557">
    <property type="entry name" value="DUF7133"/>
</dbReference>
<dbReference type="eggNOG" id="COG2133">
    <property type="taxonomic scope" value="Bacteria"/>
</dbReference>
<feature type="compositionally biased region" description="Pro residues" evidence="5">
    <location>
        <begin position="130"/>
        <end position="144"/>
    </location>
</feature>
<feature type="domain" description="Cytochrome c" evidence="6">
    <location>
        <begin position="763"/>
        <end position="863"/>
    </location>
</feature>
<dbReference type="PANTHER" id="PTHR33546">
    <property type="entry name" value="LARGE, MULTIFUNCTIONAL SECRETED PROTEIN-RELATED"/>
    <property type="match status" value="1"/>
</dbReference>
<name>B4DC91_9BACT</name>
<dbReference type="InParanoid" id="B4DC91"/>
<dbReference type="PANTHER" id="PTHR33546:SF1">
    <property type="entry name" value="LARGE, MULTIFUNCTIONAL SECRETED PROTEIN"/>
    <property type="match status" value="1"/>
</dbReference>
<dbReference type="STRING" id="497964.CfE428DRAFT_6532"/>
<dbReference type="GO" id="GO:0020037">
    <property type="term" value="F:heme binding"/>
    <property type="evidence" value="ECO:0007669"/>
    <property type="project" value="InterPro"/>
</dbReference>
<evidence type="ECO:0000256" key="3">
    <source>
        <dbReference type="ARBA" id="ARBA00023004"/>
    </source>
</evidence>
<sequence length="863" mass="94149">MGGSAFAADDPWKPWIEPDFPFFSSGLDLRPQSPKDAKEWNITPRGIVLNLGNDCWACFDTDLLRVSAIWTGKGVTEDSLAPLSYQNKPLKTVGGQSKLPKPDGKVWLMNGVYPGWQLGDKVSFDDPREPQPSPEEPGRGPIPPSVGQFKAVRLNGHSAVLDYTVDGAEVEEQLQAGSRGDAHLVTRALRLAPCPHAVSLVLGHPLGGDAAPKVNAMLVWEPKGSATMEQQDGTWVAHIPAHEKPLEFTVFLSEGGEFIPKDFIVVSHPAPSINRWPQEVVTKATLSTSKDAFVEDEIPLPLNNPWKRNVRMADVAFFKDGTAAGVTVDGDVWLIRGLGKDLGEVHWKRFASGLHEPMGIAIRDEQIYVFDRNGIWRLRDTNNDGVADVHELFCNAFPQSAESREFPMSMRLAPDGSFVISKGGQQASTISKLNGSVLRIAADGKSYEILGVGFRQPFIGVNPRTGLVTASDQEGNYVPTTPLYIVKGDEYHGFLSELLPKEKYPAPIADPLTWIPHPVNPSAATQTWLIGANMGPLNDSLIHVAFNRPELFSVLLNERGTKPQAAVVSVVHDFDIPVLNAKVNPADGWVYMTGFQVIGWGTTATRVSGFGRVRYTGATCTVPKEVIPMDKGVLLRFDTEVDPQKAADPASYTLESWHYKRTYKYGSPHLKADETPGQDWITPSSAYVSKDGKSVFVGVPGMKPVQQMRIGWGIVAKDGTKLESNAFFTPYELVKFNPTAEGFGDISVDLTAKATVAQASAPASAEEGKRLYQLMGCMACHAIDDTIQPKIGPPWKGLYGKTVQISKGPDVVADDAYIRESILVPSAKIVKGYEKVEAGMPVYQGVLSESQIQSIILYIKTLK</sequence>
<dbReference type="Pfam" id="PF00034">
    <property type="entry name" value="Cytochrom_C"/>
    <property type="match status" value="1"/>
</dbReference>
<dbReference type="InterPro" id="IPR046476">
    <property type="entry name" value="DUF6797"/>
</dbReference>
<organism evidence="7 8">
    <name type="scientific">Chthoniobacter flavus Ellin428</name>
    <dbReference type="NCBI Taxonomy" id="497964"/>
    <lineage>
        <taxon>Bacteria</taxon>
        <taxon>Pseudomonadati</taxon>
        <taxon>Verrucomicrobiota</taxon>
        <taxon>Spartobacteria</taxon>
        <taxon>Chthoniobacterales</taxon>
        <taxon>Chthoniobacteraceae</taxon>
        <taxon>Chthoniobacter</taxon>
    </lineage>
</organism>
<keyword evidence="8" id="KW-1185">Reference proteome</keyword>
<keyword evidence="1 4" id="KW-0349">Heme</keyword>
<evidence type="ECO:0000256" key="4">
    <source>
        <dbReference type="PROSITE-ProRule" id="PRU00433"/>
    </source>
</evidence>
<evidence type="ECO:0000313" key="7">
    <source>
        <dbReference type="EMBL" id="EDY15921.1"/>
    </source>
</evidence>
<evidence type="ECO:0000313" key="8">
    <source>
        <dbReference type="Proteomes" id="UP000005824"/>
    </source>
</evidence>
<feature type="region of interest" description="Disordered" evidence="5">
    <location>
        <begin position="119"/>
        <end position="146"/>
    </location>
</feature>